<name>A0ABX1TIC2_9GAMM</name>
<sequence length="401" mass="42946">MTDGVASGVEGGLNIQVVVQGGVITAVDVYSSRPVKLCAALVGRDVGAAMALLPRLFGVCRIAQTIAGLAAVEAALGVVPASPQLAARRFLVAAESLEQTAWRLLLDWPRCVGVSPALDTLKRLRQLLSVLPRKLFPDLVWNHIGGARLAPARADLAAMLDQLQHEIHQVVCGDATRNDWPLTDRRNFECWLRHASTPAALTLRCLCEQGLADFGGGSVEPLPAFNLAVLERRMAAADGYAFCARPDLDGAVHETGALARWWRHPLIADLRADHGNGLLTRWAARWVEMDGLLAELHAQFALLEAHPGASMEQNGTGTGLDLVESARGCLCHRVAVVAGRVSDYKILAPTEWNFHPEGPLTRGLLGARVAEAADPPIRRAVALLATALDPCVGFELVVDES</sequence>
<dbReference type="EMBL" id="SPMZ01000004">
    <property type="protein sequence ID" value="NMQ17928.1"/>
    <property type="molecule type" value="Genomic_DNA"/>
</dbReference>
<dbReference type="InterPro" id="IPR001501">
    <property type="entry name" value="Ni-dep_hyd_lsu"/>
</dbReference>
<dbReference type="PANTHER" id="PTHR42958:SF4">
    <property type="entry name" value="HYDROGENASE EXPRESSION_FORMATION PROTEIN HUPK"/>
    <property type="match status" value="1"/>
</dbReference>
<organism evidence="1 2">
    <name type="scientific">Candidatus Competibacter phosphatis</name>
    <dbReference type="NCBI Taxonomy" id="221280"/>
    <lineage>
        <taxon>Bacteria</taxon>
        <taxon>Pseudomonadati</taxon>
        <taxon>Pseudomonadota</taxon>
        <taxon>Gammaproteobacteria</taxon>
        <taxon>Candidatus Competibacteraceae</taxon>
        <taxon>Candidatus Competibacter</taxon>
    </lineage>
</organism>
<evidence type="ECO:0000313" key="2">
    <source>
        <dbReference type="Proteomes" id="UP000760480"/>
    </source>
</evidence>
<keyword evidence="2" id="KW-1185">Reference proteome</keyword>
<gene>
    <name evidence="1" type="ORF">E4P82_01155</name>
</gene>
<protein>
    <recommendedName>
        <fullName evidence="3">Ni,Fe-hydrogenase I large subunit</fullName>
    </recommendedName>
</protein>
<reference evidence="1 2" key="1">
    <citation type="submission" date="2019-03" db="EMBL/GenBank/DDBJ databases">
        <title>Metabolic reconstructions from genomes of highly enriched 'Candidatus Accumulibacter' and 'Candidatus Competibacter' bioreactor populations.</title>
        <authorList>
            <person name="Annavajhala M.K."/>
            <person name="Welles L."/>
            <person name="Abbas B."/>
            <person name="Sorokin D."/>
            <person name="Park H."/>
            <person name="Van Loosdrecht M."/>
            <person name="Chandran K."/>
        </authorList>
    </citation>
    <scope>NUCLEOTIDE SEQUENCE [LARGE SCALE GENOMIC DNA]</scope>
    <source>
        <strain evidence="1 2">SBR_G</strain>
    </source>
</reference>
<dbReference type="Proteomes" id="UP000760480">
    <property type="component" value="Unassembled WGS sequence"/>
</dbReference>
<dbReference type="InterPro" id="IPR050867">
    <property type="entry name" value="NiFe/NiFeSe_hydrgnase_LSU"/>
</dbReference>
<dbReference type="Pfam" id="PF00374">
    <property type="entry name" value="NiFeSe_Hases"/>
    <property type="match status" value="1"/>
</dbReference>
<evidence type="ECO:0008006" key="3">
    <source>
        <dbReference type="Google" id="ProtNLM"/>
    </source>
</evidence>
<dbReference type="Gene3D" id="1.10.645.10">
    <property type="entry name" value="Cytochrome-c3 Hydrogenase, chain B"/>
    <property type="match status" value="1"/>
</dbReference>
<accession>A0ABX1TIC2</accession>
<dbReference type="InterPro" id="IPR029014">
    <property type="entry name" value="NiFe-Hase_large"/>
</dbReference>
<dbReference type="SUPFAM" id="SSF56762">
    <property type="entry name" value="HydB/Nqo4-like"/>
    <property type="match status" value="1"/>
</dbReference>
<comment type="caution">
    <text evidence="1">The sequence shown here is derived from an EMBL/GenBank/DDBJ whole genome shotgun (WGS) entry which is preliminary data.</text>
</comment>
<proteinExistence type="predicted"/>
<evidence type="ECO:0000313" key="1">
    <source>
        <dbReference type="EMBL" id="NMQ17928.1"/>
    </source>
</evidence>
<dbReference type="PANTHER" id="PTHR42958">
    <property type="entry name" value="HYDROGENASE-2 LARGE CHAIN"/>
    <property type="match status" value="1"/>
</dbReference>